<dbReference type="EMBL" id="CAEKDK010000003">
    <property type="protein sequence ID" value="CAB4275527.1"/>
    <property type="molecule type" value="Genomic_DNA"/>
</dbReference>
<evidence type="ECO:0000256" key="2">
    <source>
        <dbReference type="ARBA" id="ARBA00023242"/>
    </source>
</evidence>
<dbReference type="Proteomes" id="UP000507222">
    <property type="component" value="Unassembled WGS sequence"/>
</dbReference>
<evidence type="ECO:0000313" key="5">
    <source>
        <dbReference type="EMBL" id="CAB4275527.1"/>
    </source>
</evidence>
<dbReference type="AlphaFoldDB" id="A0A6J5UIL4"/>
<evidence type="ECO:0000313" key="6">
    <source>
        <dbReference type="Proteomes" id="UP000507222"/>
    </source>
</evidence>
<sequence length="919" mass="103940">MAADQRRKRLNGASIIGCNSREQHKAKNKNMGLLKDDSDINSHISLEWDGNQKMVVAKSDQIGIRWRDLRPFIDSTFNSHNILADVFAVPEGIYDLEDLEDVLSYEVWQTHLSENERKHLMQFLPRGPEAEQVVQALLSGDYFDFGNPFLKWGASLCSGDFHPDAILRREQCLNTDKKAYYKELQKYHNDMIAYLLKLKERCASCKDPEKEIVQKIWRSRNDMEKKISSHANESRFRDLEENTTVTSESCSWVADEKACSSDNQISSVVKGGKLQNRIYEKGFVTDKGRNVLVTADGAVNVRVRSKTGDRLHKRNFYSSDGAKYMSYVKISKKQYEIVKSMKQSGKSIQSRSLNRVLGNLDSFDVQPYEVFVEEEQKKLHQHWLQLANKDLPAAYANWKEMHLQRRQMTKSLEKDMKRRLESLVEDDGGDENHESLLQGEIDIGAEDHESPLEDDDMSEPGSPQGDGCNPMDMEDDDKSLQKLTSGDECNPTDMDSEEHSSTESDNDSEKHIITESGHSPPNLSEYVENLNTANDTVSQGAQLCARRDVWKPVSMPHSHSYYDSTASHEYSSTSELSLAHPQVNEEQRTHLVALESDLPVGDTGKDLLHRQSENGSFSYPNQDRNELLQSLFKGQSMLPYDHEQKQTGLDFRPPTNVFTGEGQFRGHFEEQQHQSLPLEQAHKRESEVYMQQNLPENIYSDGGRYLISRQEHLTPINAQDWAVNSRMPGPLQSHLDGGEMLSHNWFSGEPQVHGGWSASGGTSVASQNIGSGTNADQSLFSVLSHCNQLRSSSPYHPVASTEQFIPPRNYGMPSGVTPRIGNVLPQAAHALDYLGGREATTSMMHDGMQWMNLPHQNSGLHDPMGKPFLSGGGTRVVKYQMHVERKGDLLYGSEYFEIPLEGKRCEVTGDSQKTKVQSW</sequence>
<dbReference type="InterPro" id="IPR044867">
    <property type="entry name" value="DEUBAD_dom"/>
</dbReference>
<evidence type="ECO:0000259" key="4">
    <source>
        <dbReference type="PROSITE" id="PS51916"/>
    </source>
</evidence>
<dbReference type="PANTHER" id="PTHR13052:SF2">
    <property type="entry name" value="NUCLEAR FACTOR KAPPA-B-BINDING PROTEIN"/>
    <property type="match status" value="1"/>
</dbReference>
<accession>A0A6J5UIL4</accession>
<feature type="region of interest" description="Disordered" evidence="3">
    <location>
        <begin position="447"/>
        <end position="526"/>
    </location>
</feature>
<reference evidence="5 6" key="1">
    <citation type="submission" date="2020-05" db="EMBL/GenBank/DDBJ databases">
        <authorList>
            <person name="Campoy J."/>
            <person name="Schneeberger K."/>
            <person name="Spophaly S."/>
        </authorList>
    </citation>
    <scope>NUCLEOTIDE SEQUENCE [LARGE SCALE GENOMIC DNA]</scope>
    <source>
        <strain evidence="5">PruArmRojPasFocal</strain>
    </source>
</reference>
<dbReference type="InterPro" id="IPR024867">
    <property type="entry name" value="NFRKB"/>
</dbReference>
<proteinExistence type="predicted"/>
<dbReference type="GO" id="GO:0031011">
    <property type="term" value="C:Ino80 complex"/>
    <property type="evidence" value="ECO:0007669"/>
    <property type="project" value="InterPro"/>
</dbReference>
<protein>
    <recommendedName>
        <fullName evidence="4">DEUBAD domain-containing protein</fullName>
    </recommendedName>
</protein>
<evidence type="ECO:0000256" key="3">
    <source>
        <dbReference type="SAM" id="MobiDB-lite"/>
    </source>
</evidence>
<feature type="compositionally biased region" description="Basic and acidic residues" evidence="3">
    <location>
        <begin position="497"/>
        <end position="513"/>
    </location>
</feature>
<comment type="subcellular location">
    <subcellularLocation>
        <location evidence="1">Nucleus</location>
    </subcellularLocation>
</comment>
<keyword evidence="2" id="KW-0539">Nucleus</keyword>
<name>A0A6J5UIL4_PRUAR</name>
<gene>
    <name evidence="5" type="ORF">CURHAP_LOCUS24439</name>
</gene>
<evidence type="ECO:0000256" key="1">
    <source>
        <dbReference type="ARBA" id="ARBA00004123"/>
    </source>
</evidence>
<organism evidence="5 6">
    <name type="scientific">Prunus armeniaca</name>
    <name type="common">Apricot</name>
    <name type="synonym">Armeniaca vulgaris</name>
    <dbReference type="NCBI Taxonomy" id="36596"/>
    <lineage>
        <taxon>Eukaryota</taxon>
        <taxon>Viridiplantae</taxon>
        <taxon>Streptophyta</taxon>
        <taxon>Embryophyta</taxon>
        <taxon>Tracheophyta</taxon>
        <taxon>Spermatophyta</taxon>
        <taxon>Magnoliopsida</taxon>
        <taxon>eudicotyledons</taxon>
        <taxon>Gunneridae</taxon>
        <taxon>Pentapetalae</taxon>
        <taxon>rosids</taxon>
        <taxon>fabids</taxon>
        <taxon>Rosales</taxon>
        <taxon>Rosaceae</taxon>
        <taxon>Amygdaloideae</taxon>
        <taxon>Amygdaleae</taxon>
        <taxon>Prunus</taxon>
    </lineage>
</organism>
<feature type="domain" description="DEUBAD" evidence="4">
    <location>
        <begin position="90"/>
        <end position="201"/>
    </location>
</feature>
<dbReference type="CDD" id="cd21865">
    <property type="entry name" value="DEUBAD_NFRKB"/>
    <property type="match status" value="1"/>
</dbReference>
<dbReference type="PANTHER" id="PTHR13052">
    <property type="entry name" value="NFRKB-RELATED"/>
    <property type="match status" value="1"/>
</dbReference>
<dbReference type="PROSITE" id="PS51916">
    <property type="entry name" value="DEUBAD"/>
    <property type="match status" value="1"/>
</dbReference>